<keyword evidence="2" id="KW-1185">Reference proteome</keyword>
<dbReference type="Proteomes" id="UP000031668">
    <property type="component" value="Unassembled WGS sequence"/>
</dbReference>
<name>A0A0C2MRP5_THEKT</name>
<dbReference type="AlphaFoldDB" id="A0A0C2MRP5"/>
<evidence type="ECO:0000313" key="1">
    <source>
        <dbReference type="EMBL" id="KII66950.1"/>
    </source>
</evidence>
<proteinExistence type="predicted"/>
<gene>
    <name evidence="1" type="ORF">RF11_09756</name>
</gene>
<organism evidence="1 2">
    <name type="scientific">Thelohanellus kitauei</name>
    <name type="common">Myxosporean</name>
    <dbReference type="NCBI Taxonomy" id="669202"/>
    <lineage>
        <taxon>Eukaryota</taxon>
        <taxon>Metazoa</taxon>
        <taxon>Cnidaria</taxon>
        <taxon>Myxozoa</taxon>
        <taxon>Myxosporea</taxon>
        <taxon>Bivalvulida</taxon>
        <taxon>Platysporina</taxon>
        <taxon>Myxobolidae</taxon>
        <taxon>Thelohanellus</taxon>
    </lineage>
</organism>
<sequence>MYTINTELEQVTLSEYIDYFHRTKVYIHQFLNNLVVPGGTNFNDYATVLNSQSNQTRSPSLGWGKVERRYWRQGLRGHLGRISKGICTKARVFWWDVDSFQEGKDSRW</sequence>
<comment type="caution">
    <text evidence="1">The sequence shown here is derived from an EMBL/GenBank/DDBJ whole genome shotgun (WGS) entry which is preliminary data.</text>
</comment>
<dbReference type="EMBL" id="JWZT01003372">
    <property type="protein sequence ID" value="KII66950.1"/>
    <property type="molecule type" value="Genomic_DNA"/>
</dbReference>
<protein>
    <submittedName>
        <fullName evidence="1">Uncharacterized protein</fullName>
    </submittedName>
</protein>
<accession>A0A0C2MRP5</accession>
<reference evidence="1 2" key="1">
    <citation type="journal article" date="2014" name="Genome Biol. Evol.">
        <title>The genome of the myxosporean Thelohanellus kitauei shows adaptations to nutrient acquisition within its fish host.</title>
        <authorList>
            <person name="Yang Y."/>
            <person name="Xiong J."/>
            <person name="Zhou Z."/>
            <person name="Huo F."/>
            <person name="Miao W."/>
            <person name="Ran C."/>
            <person name="Liu Y."/>
            <person name="Zhang J."/>
            <person name="Feng J."/>
            <person name="Wang M."/>
            <person name="Wang M."/>
            <person name="Wang L."/>
            <person name="Yao B."/>
        </authorList>
    </citation>
    <scope>NUCLEOTIDE SEQUENCE [LARGE SCALE GENOMIC DNA]</scope>
    <source>
        <strain evidence="1">Wuqing</strain>
    </source>
</reference>
<evidence type="ECO:0000313" key="2">
    <source>
        <dbReference type="Proteomes" id="UP000031668"/>
    </source>
</evidence>